<name>A0ABR3D100_NEUIN</name>
<organism evidence="1 2">
    <name type="scientific">Neurospora intermedia</name>
    <dbReference type="NCBI Taxonomy" id="5142"/>
    <lineage>
        <taxon>Eukaryota</taxon>
        <taxon>Fungi</taxon>
        <taxon>Dikarya</taxon>
        <taxon>Ascomycota</taxon>
        <taxon>Pezizomycotina</taxon>
        <taxon>Sordariomycetes</taxon>
        <taxon>Sordariomycetidae</taxon>
        <taxon>Sordariales</taxon>
        <taxon>Sordariaceae</taxon>
        <taxon>Neurospora</taxon>
    </lineage>
</organism>
<evidence type="ECO:0000313" key="2">
    <source>
        <dbReference type="Proteomes" id="UP001451303"/>
    </source>
</evidence>
<sequence length="121" mass="13579">MLEGSWRGEKAKSRMVSGPAFRCGNATLTNGTTARPQFSTITGQSGHYRGNLDCQLLNIRDGDEFCLVCDPCRAEGRYFIKADIREDSNNMQLVLDIAMVANHNQTRRRLDVQDFLNHIAS</sequence>
<dbReference type="EMBL" id="JAVLET010000013">
    <property type="protein sequence ID" value="KAL0466366.1"/>
    <property type="molecule type" value="Genomic_DNA"/>
</dbReference>
<keyword evidence="2" id="KW-1185">Reference proteome</keyword>
<accession>A0ABR3D100</accession>
<protein>
    <submittedName>
        <fullName evidence="1">Uncharacterized protein</fullName>
    </submittedName>
</protein>
<dbReference type="Proteomes" id="UP001451303">
    <property type="component" value="Unassembled WGS sequence"/>
</dbReference>
<gene>
    <name evidence="1" type="ORF">QR685DRAFT_575502</name>
</gene>
<proteinExistence type="predicted"/>
<comment type="caution">
    <text evidence="1">The sequence shown here is derived from an EMBL/GenBank/DDBJ whole genome shotgun (WGS) entry which is preliminary data.</text>
</comment>
<reference evidence="1 2" key="1">
    <citation type="submission" date="2023-09" db="EMBL/GenBank/DDBJ databases">
        <title>Multi-omics analysis of a traditional fermented food reveals byproduct-associated fungal strains for waste-to-food upcycling.</title>
        <authorList>
            <consortium name="Lawrence Berkeley National Laboratory"/>
            <person name="Rekdal V.M."/>
            <person name="Villalobos-Escobedo J.M."/>
            <person name="Rodriguez-Valeron N."/>
            <person name="Garcia M.O."/>
            <person name="Vasquez D.P."/>
            <person name="Damayanti I."/>
            <person name="Sorensen P.M."/>
            <person name="Baidoo E.E."/>
            <person name="De Carvalho A.C."/>
            <person name="Riley R."/>
            <person name="Lipzen A."/>
            <person name="He G."/>
            <person name="Yan M."/>
            <person name="Haridas S."/>
            <person name="Daum C."/>
            <person name="Yoshinaga Y."/>
            <person name="Ng V."/>
            <person name="Grigoriev I.V."/>
            <person name="Munk R."/>
            <person name="Nuraida L."/>
            <person name="Wijaya C.H."/>
            <person name="Morales P.-C."/>
            <person name="Keasling J.D."/>
        </authorList>
    </citation>
    <scope>NUCLEOTIDE SEQUENCE [LARGE SCALE GENOMIC DNA]</scope>
    <source>
        <strain evidence="1 2">FGSC 2613</strain>
    </source>
</reference>
<evidence type="ECO:0000313" key="1">
    <source>
        <dbReference type="EMBL" id="KAL0466366.1"/>
    </source>
</evidence>